<dbReference type="InterPro" id="IPR018060">
    <property type="entry name" value="HTH_AraC"/>
</dbReference>
<dbReference type="PROSITE" id="PS01124">
    <property type="entry name" value="HTH_ARAC_FAMILY_2"/>
    <property type="match status" value="1"/>
</dbReference>
<evidence type="ECO:0000256" key="2">
    <source>
        <dbReference type="ARBA" id="ARBA00023125"/>
    </source>
</evidence>
<evidence type="ECO:0000313" key="6">
    <source>
        <dbReference type="Proteomes" id="UP000316008"/>
    </source>
</evidence>
<reference evidence="5 6" key="1">
    <citation type="submission" date="2019-07" db="EMBL/GenBank/DDBJ databases">
        <authorList>
            <person name="Huq M.A."/>
        </authorList>
    </citation>
    <scope>NUCLEOTIDE SEQUENCE [LARGE SCALE GENOMIC DNA]</scope>
    <source>
        <strain evidence="5 6">MAH-3</strain>
    </source>
</reference>
<dbReference type="SMART" id="SM00342">
    <property type="entry name" value="HTH_ARAC"/>
    <property type="match status" value="1"/>
</dbReference>
<evidence type="ECO:0000313" key="5">
    <source>
        <dbReference type="EMBL" id="TSJ48138.1"/>
    </source>
</evidence>
<dbReference type="Pfam" id="PF12833">
    <property type="entry name" value="HTH_18"/>
    <property type="match status" value="1"/>
</dbReference>
<protein>
    <submittedName>
        <fullName evidence="5">Helix-turn-helix domain-containing protein</fullName>
    </submittedName>
</protein>
<dbReference type="InterPro" id="IPR009057">
    <property type="entry name" value="Homeodomain-like_sf"/>
</dbReference>
<keyword evidence="6" id="KW-1185">Reference proteome</keyword>
<sequence>MERFVTVKPKSELIAKYISYYYFHDSDEAEFKRNFVFYPHFKHGFTVYNEGETLRALYTMNYNSQISVELNGAFQKIGVAFNPLGMNYFVSLPVSELYDPQTFLFQYWNPEIVPELKEVFQAKELHEKRDLLDSLFERRFRPNPDLEIVKEAVNHIFNTFGTIRVDDLALQISVSRKTLLRHFKRHLGCSIEEYKKVVKFRTSIQAAINLGMKNLTEVSLYSLYYDQSDFTNRFKELTGQTPGTFFASVQKMGEEDIFWKFDE</sequence>
<keyword evidence="2" id="KW-0238">DNA-binding</keyword>
<feature type="domain" description="HTH araC/xylS-type" evidence="4">
    <location>
        <begin position="150"/>
        <end position="248"/>
    </location>
</feature>
<keyword evidence="3" id="KW-0804">Transcription</keyword>
<dbReference type="EMBL" id="VLPL01000001">
    <property type="protein sequence ID" value="TSJ48138.1"/>
    <property type="molecule type" value="Genomic_DNA"/>
</dbReference>
<dbReference type="Gene3D" id="1.10.10.60">
    <property type="entry name" value="Homeodomain-like"/>
    <property type="match status" value="1"/>
</dbReference>
<comment type="caution">
    <text evidence="5">The sequence shown here is derived from an EMBL/GenBank/DDBJ whole genome shotgun (WGS) entry which is preliminary data.</text>
</comment>
<dbReference type="PANTHER" id="PTHR46796">
    <property type="entry name" value="HTH-TYPE TRANSCRIPTIONAL ACTIVATOR RHAS-RELATED"/>
    <property type="match status" value="1"/>
</dbReference>
<evidence type="ECO:0000256" key="3">
    <source>
        <dbReference type="ARBA" id="ARBA00023163"/>
    </source>
</evidence>
<dbReference type="PANTHER" id="PTHR46796:SF13">
    <property type="entry name" value="HTH-TYPE TRANSCRIPTIONAL ACTIVATOR RHAS"/>
    <property type="match status" value="1"/>
</dbReference>
<dbReference type="RefSeq" id="WP_144331673.1">
    <property type="nucleotide sequence ID" value="NZ_VLPL01000001.1"/>
</dbReference>
<evidence type="ECO:0000259" key="4">
    <source>
        <dbReference type="PROSITE" id="PS01124"/>
    </source>
</evidence>
<organism evidence="5 6">
    <name type="scientific">Fluviicola chungangensis</name>
    <dbReference type="NCBI Taxonomy" id="2597671"/>
    <lineage>
        <taxon>Bacteria</taxon>
        <taxon>Pseudomonadati</taxon>
        <taxon>Bacteroidota</taxon>
        <taxon>Flavobacteriia</taxon>
        <taxon>Flavobacteriales</taxon>
        <taxon>Crocinitomicaceae</taxon>
        <taxon>Fluviicola</taxon>
    </lineage>
</organism>
<dbReference type="InterPro" id="IPR050204">
    <property type="entry name" value="AraC_XylS_family_regulators"/>
</dbReference>
<gene>
    <name evidence="5" type="ORF">FO442_03105</name>
</gene>
<dbReference type="Proteomes" id="UP000316008">
    <property type="component" value="Unassembled WGS sequence"/>
</dbReference>
<dbReference type="GO" id="GO:0003700">
    <property type="term" value="F:DNA-binding transcription factor activity"/>
    <property type="evidence" value="ECO:0007669"/>
    <property type="project" value="InterPro"/>
</dbReference>
<dbReference type="SUPFAM" id="SSF46689">
    <property type="entry name" value="Homeodomain-like"/>
    <property type="match status" value="1"/>
</dbReference>
<dbReference type="OrthoDB" id="662446at2"/>
<dbReference type="AlphaFoldDB" id="A0A556N7M5"/>
<accession>A0A556N7M5</accession>
<proteinExistence type="predicted"/>
<name>A0A556N7M5_9FLAO</name>
<keyword evidence="1" id="KW-0805">Transcription regulation</keyword>
<dbReference type="GO" id="GO:0043565">
    <property type="term" value="F:sequence-specific DNA binding"/>
    <property type="evidence" value="ECO:0007669"/>
    <property type="project" value="InterPro"/>
</dbReference>
<evidence type="ECO:0000256" key="1">
    <source>
        <dbReference type="ARBA" id="ARBA00023015"/>
    </source>
</evidence>